<dbReference type="InterPro" id="IPR016025">
    <property type="entry name" value="Clathrin_H-chain_N"/>
</dbReference>
<organism evidence="1">
    <name type="scientific">Hexamita inflata</name>
    <dbReference type="NCBI Taxonomy" id="28002"/>
    <lineage>
        <taxon>Eukaryota</taxon>
        <taxon>Metamonada</taxon>
        <taxon>Diplomonadida</taxon>
        <taxon>Hexamitidae</taxon>
        <taxon>Hexamitinae</taxon>
        <taxon>Hexamita</taxon>
    </lineage>
</organism>
<comment type="caution">
    <text evidence="1">The sequence shown here is derived from an EMBL/GenBank/DDBJ whole genome shotgun (WGS) entry which is preliminary data.</text>
</comment>
<evidence type="ECO:0000313" key="3">
    <source>
        <dbReference type="Proteomes" id="UP001642409"/>
    </source>
</evidence>
<sequence length="629" mass="72839">MLESKQIVDCKQLNVNESLLRKASLSLTSELGFCIRDHTASPPSLMILNFTNPSLNISLQIKADGVLLKPNDPGVMVLRTDRLLQVSSIQQKKVLQTYKFQEPRKMEIWDWVDNNTLIIMLNSDIYTWDITTNDLVLICSIDLQKLPLLNIKVSSIQLNTQYCIIQTMGVSNQQIDGYSVVFDRSSNMITNYRSLACCIYQSDYFYLSTVQISSDQLQITTLNLQTGFHSSTSFQTEYQIPIYFKQSKSNYILVTNKNVFVFDSLLNKINCVLTNEFAIANSTINGDLVTCSKTGEISVHILKKIEKDTYQKLLNEQKYEECVNIVLSCHNQKLRGETQKILQLCDKDLQKRFIKEAEENGLQNEAENEIYFKLVAEKEFNAEHTRELLDKNKFHVKGLGKLLLNAHMNIEAEQQYTKEQDAKGAEIVHKINNNNTEDILNTIEYIVQHDIDQFVLKKLINNSILEKDLSTEHLKEITSKLSNVKLITLISLEIYNTNNDFNIIENVFLLNENEKVLESLYEKYFKDKEPSEAIYNKLKTHPMILLKHVQTFDALLDIIEQLNVNQFETYLNNTQISISKEQMQQIIEKKNEFQEIGTNWIKCNEIIDQLQILCKGCFKEYILKKMNEI</sequence>
<name>A0AA86PWX1_9EUKA</name>
<protein>
    <submittedName>
        <fullName evidence="1">Clathrin heavy chain</fullName>
    </submittedName>
    <submittedName>
        <fullName evidence="2">Clathrin_heavy chain</fullName>
    </submittedName>
</protein>
<evidence type="ECO:0000313" key="1">
    <source>
        <dbReference type="EMBL" id="CAI9945652.1"/>
    </source>
</evidence>
<dbReference type="AlphaFoldDB" id="A0AA86PWX1"/>
<keyword evidence="3" id="KW-1185">Reference proteome</keyword>
<reference evidence="2 3" key="2">
    <citation type="submission" date="2024-07" db="EMBL/GenBank/DDBJ databases">
        <authorList>
            <person name="Akdeniz Z."/>
        </authorList>
    </citation>
    <scope>NUCLEOTIDE SEQUENCE [LARGE SCALE GENOMIC DNA]</scope>
</reference>
<dbReference type="GO" id="GO:0030130">
    <property type="term" value="C:clathrin coat of trans-Golgi network vesicle"/>
    <property type="evidence" value="ECO:0007669"/>
    <property type="project" value="InterPro"/>
</dbReference>
<dbReference type="GO" id="GO:0005198">
    <property type="term" value="F:structural molecule activity"/>
    <property type="evidence" value="ECO:0007669"/>
    <property type="project" value="InterPro"/>
</dbReference>
<dbReference type="GO" id="GO:0030132">
    <property type="term" value="C:clathrin coat of coated pit"/>
    <property type="evidence" value="ECO:0007669"/>
    <property type="project" value="InterPro"/>
</dbReference>
<dbReference type="Gene3D" id="2.130.10.110">
    <property type="entry name" value="Clathrin heavy-chain terminal domain"/>
    <property type="match status" value="1"/>
</dbReference>
<gene>
    <name evidence="2" type="ORF">HINF_LOCUS23362</name>
    <name evidence="1" type="ORF">HINF_LOCUS33297</name>
</gene>
<dbReference type="GO" id="GO:0016192">
    <property type="term" value="P:vesicle-mediated transport"/>
    <property type="evidence" value="ECO:0007669"/>
    <property type="project" value="InterPro"/>
</dbReference>
<dbReference type="EMBL" id="CAXDID020000066">
    <property type="protein sequence ID" value="CAL6012553.1"/>
    <property type="molecule type" value="Genomic_DNA"/>
</dbReference>
<evidence type="ECO:0000313" key="2">
    <source>
        <dbReference type="EMBL" id="CAL6012553.1"/>
    </source>
</evidence>
<dbReference type="GO" id="GO:0006886">
    <property type="term" value="P:intracellular protein transport"/>
    <property type="evidence" value="ECO:0007669"/>
    <property type="project" value="InterPro"/>
</dbReference>
<accession>A0AA86PWX1</accession>
<dbReference type="Proteomes" id="UP001642409">
    <property type="component" value="Unassembled WGS sequence"/>
</dbReference>
<dbReference type="SUPFAM" id="SSF50989">
    <property type="entry name" value="Clathrin heavy-chain terminal domain"/>
    <property type="match status" value="1"/>
</dbReference>
<reference evidence="1" key="1">
    <citation type="submission" date="2023-06" db="EMBL/GenBank/DDBJ databases">
        <authorList>
            <person name="Kurt Z."/>
        </authorList>
    </citation>
    <scope>NUCLEOTIDE SEQUENCE</scope>
</reference>
<proteinExistence type="predicted"/>
<dbReference type="EMBL" id="CATOUU010000747">
    <property type="protein sequence ID" value="CAI9945652.1"/>
    <property type="molecule type" value="Genomic_DNA"/>
</dbReference>